<evidence type="ECO:0000259" key="1">
    <source>
        <dbReference type="Pfam" id="PF13462"/>
    </source>
</evidence>
<evidence type="ECO:0000313" key="2">
    <source>
        <dbReference type="EMBL" id="TCD67508.1"/>
    </source>
</evidence>
<keyword evidence="3" id="KW-1185">Reference proteome</keyword>
<feature type="domain" description="Thioredoxin-like fold" evidence="1">
    <location>
        <begin position="11"/>
        <end position="105"/>
    </location>
</feature>
<dbReference type="PANTHER" id="PTHR33875:SF2">
    <property type="entry name" value="ACR183CP"/>
    <property type="match status" value="1"/>
</dbReference>
<dbReference type="PANTHER" id="PTHR33875">
    <property type="entry name" value="OS09G0542200 PROTEIN"/>
    <property type="match status" value="1"/>
</dbReference>
<protein>
    <recommendedName>
        <fullName evidence="1">Thioredoxin-like fold domain-containing protein</fullName>
    </recommendedName>
</protein>
<gene>
    <name evidence="2" type="ORF">EIP91_012313</name>
</gene>
<name>A0A4R0RUR4_9APHY</name>
<proteinExistence type="predicted"/>
<accession>A0A4R0RUR4</accession>
<sequence>MALQPTLRPFIIAGNPDAPHTLDIFLDYVCPFSAKIALIIDSVLRPAFAPGGKYAGKVKVIFRQQVQPWHGSSTFVHEAGLAVARVAPDRFWDFSLALFEGQGEFFDIPTSNLTPTQIREKLADLAGTVIGPDKVAAVKDLLTNKTSPNGGVDVTNDLKYTSAYFLSLLLTNIETDAGNVAHIVKFSRQNSIHVSPTVLWDGLVASEISSSWGEKEWEEFLVNKILV</sequence>
<dbReference type="SUPFAM" id="SSF52833">
    <property type="entry name" value="Thioredoxin-like"/>
    <property type="match status" value="1"/>
</dbReference>
<dbReference type="Gene3D" id="3.40.30.10">
    <property type="entry name" value="Glutaredoxin"/>
    <property type="match status" value="1"/>
</dbReference>
<dbReference type="InterPro" id="IPR012336">
    <property type="entry name" value="Thioredoxin-like_fold"/>
</dbReference>
<organism evidence="2 3">
    <name type="scientific">Steccherinum ochraceum</name>
    <dbReference type="NCBI Taxonomy" id="92696"/>
    <lineage>
        <taxon>Eukaryota</taxon>
        <taxon>Fungi</taxon>
        <taxon>Dikarya</taxon>
        <taxon>Basidiomycota</taxon>
        <taxon>Agaricomycotina</taxon>
        <taxon>Agaricomycetes</taxon>
        <taxon>Polyporales</taxon>
        <taxon>Steccherinaceae</taxon>
        <taxon>Steccherinum</taxon>
    </lineage>
</organism>
<dbReference type="OrthoDB" id="37297at2759"/>
<evidence type="ECO:0000313" key="3">
    <source>
        <dbReference type="Proteomes" id="UP000292702"/>
    </source>
</evidence>
<dbReference type="Proteomes" id="UP000292702">
    <property type="component" value="Unassembled WGS sequence"/>
</dbReference>
<dbReference type="EMBL" id="RWJN01000095">
    <property type="protein sequence ID" value="TCD67508.1"/>
    <property type="molecule type" value="Genomic_DNA"/>
</dbReference>
<dbReference type="AlphaFoldDB" id="A0A4R0RUR4"/>
<dbReference type="InterPro" id="IPR036249">
    <property type="entry name" value="Thioredoxin-like_sf"/>
</dbReference>
<comment type="caution">
    <text evidence="2">The sequence shown here is derived from an EMBL/GenBank/DDBJ whole genome shotgun (WGS) entry which is preliminary data.</text>
</comment>
<dbReference type="Pfam" id="PF13462">
    <property type="entry name" value="Thioredoxin_4"/>
    <property type="match status" value="1"/>
</dbReference>
<reference evidence="2 3" key="1">
    <citation type="submission" date="2018-11" db="EMBL/GenBank/DDBJ databases">
        <title>Genome assembly of Steccherinum ochraceum LE-BIN_3174, the white-rot fungus of the Steccherinaceae family (The Residual Polyporoid clade, Polyporales, Basidiomycota).</title>
        <authorList>
            <person name="Fedorova T.V."/>
            <person name="Glazunova O.A."/>
            <person name="Landesman E.O."/>
            <person name="Moiseenko K.V."/>
            <person name="Psurtseva N.V."/>
            <person name="Savinova O.S."/>
            <person name="Shakhova N.V."/>
            <person name="Tyazhelova T.V."/>
            <person name="Vasina D.V."/>
        </authorList>
    </citation>
    <scope>NUCLEOTIDE SEQUENCE [LARGE SCALE GENOMIC DNA]</scope>
    <source>
        <strain evidence="2 3">LE-BIN_3174</strain>
    </source>
</reference>
<dbReference type="STRING" id="92696.A0A4R0RUR4"/>